<dbReference type="HOGENOM" id="CLU_1813172_0_0_0"/>
<dbReference type="AlphaFoldDB" id="D3SP09"/>
<dbReference type="STRING" id="638303.Thal_0261"/>
<reference evidence="2" key="1">
    <citation type="journal article" date="2010" name="Stand. Genomic Sci.">
        <title>Complete genome sequence of Thermocrinis albus type strain (HI 11/12T).</title>
        <authorList>
            <person name="Wirth R."/>
            <person name="Sikorski J."/>
            <person name="Brambilla E."/>
            <person name="Misra M."/>
            <person name="Lapidus A."/>
            <person name="Copeland A."/>
            <person name="Nolan M."/>
            <person name="Lucas S."/>
            <person name="Chen F."/>
            <person name="Tice H."/>
            <person name="Cheng J.F."/>
            <person name="Han C."/>
            <person name="Detter J.C."/>
            <person name="Tapia R."/>
            <person name="Bruce D."/>
            <person name="Goodwin L."/>
            <person name="Pitluck S."/>
            <person name="Pati A."/>
            <person name="Anderson I."/>
            <person name="Ivanova N."/>
            <person name="Mavromatis K."/>
            <person name="Mikhailova N."/>
            <person name="Chen A."/>
            <person name="Palaniappan K."/>
            <person name="Bilek Y."/>
            <person name="Hader T."/>
            <person name="Land M."/>
            <person name="Hauser L."/>
            <person name="Chang Y.J."/>
            <person name="Jeffries C.D."/>
            <person name="Tindall B.J."/>
            <person name="Rohde M."/>
            <person name="Goker M."/>
            <person name="Bristow J."/>
            <person name="Eisen J.A."/>
            <person name="Markowitz V."/>
            <person name="Hugenholtz P."/>
            <person name="Kyrpides N.C."/>
            <person name="Klenk H.P."/>
        </authorList>
    </citation>
    <scope>NUCLEOTIDE SEQUENCE [LARGE SCALE GENOMIC DNA]</scope>
    <source>
        <strain evidence="2">DSM 14484 / JCM 11386 / HI 11/12</strain>
    </source>
</reference>
<gene>
    <name evidence="1" type="ordered locus">Thal_0261</name>
</gene>
<proteinExistence type="predicted"/>
<accession>D3SP09</accession>
<dbReference type="KEGG" id="tal:Thal_0261"/>
<sequence>MMKDLSHLIKDSRPDLREHLVKYLLSIINIEVTSLPPDSWEKTLQTWKKILLLADQLRQTEPSKRQELYGKWKMDGMMVSLLENLIDTINRARQEGLLKEKERAYHLLRLAAQYALEREDLLRAEGISHQLLDLILKT</sequence>
<dbReference type="RefSeq" id="WP_012991303.1">
    <property type="nucleotide sequence ID" value="NC_013894.1"/>
</dbReference>
<name>D3SP09_THEAH</name>
<dbReference type="EMBL" id="CP001931">
    <property type="protein sequence ID" value="ADC88896.1"/>
    <property type="molecule type" value="Genomic_DNA"/>
</dbReference>
<evidence type="ECO:0000313" key="2">
    <source>
        <dbReference type="Proteomes" id="UP000002043"/>
    </source>
</evidence>
<organism evidence="1 2">
    <name type="scientific">Thermocrinis albus (strain DSM 14484 / JCM 11386 / HI 11/12)</name>
    <dbReference type="NCBI Taxonomy" id="638303"/>
    <lineage>
        <taxon>Bacteria</taxon>
        <taxon>Pseudomonadati</taxon>
        <taxon>Aquificota</taxon>
        <taxon>Aquificia</taxon>
        <taxon>Aquificales</taxon>
        <taxon>Aquificaceae</taxon>
        <taxon>Thermocrinis</taxon>
    </lineage>
</organism>
<dbReference type="Proteomes" id="UP000002043">
    <property type="component" value="Chromosome"/>
</dbReference>
<keyword evidence="2" id="KW-1185">Reference proteome</keyword>
<protein>
    <submittedName>
        <fullName evidence="1">Uncharacterized protein</fullName>
    </submittedName>
</protein>
<dbReference type="OrthoDB" id="13956at2"/>
<evidence type="ECO:0000313" key="1">
    <source>
        <dbReference type="EMBL" id="ADC88896.1"/>
    </source>
</evidence>